<dbReference type="PROSITE" id="PS00550">
    <property type="entry name" value="HEMERYTHRINS"/>
    <property type="match status" value="1"/>
</dbReference>
<proteinExistence type="inferred from homology"/>
<dbReference type="InterPro" id="IPR050669">
    <property type="entry name" value="Hemerythrin"/>
</dbReference>
<dbReference type="InterPro" id="IPR012312">
    <property type="entry name" value="Hemerythrin-like"/>
</dbReference>
<keyword evidence="3" id="KW-0408">Iron</keyword>
<evidence type="ECO:0000256" key="2">
    <source>
        <dbReference type="ARBA" id="ARBA00022723"/>
    </source>
</evidence>
<protein>
    <submittedName>
        <fullName evidence="5">Hemerythrin family protein</fullName>
    </submittedName>
</protein>
<dbReference type="PANTHER" id="PTHR37164">
    <property type="entry name" value="BACTERIOHEMERYTHRIN"/>
    <property type="match status" value="1"/>
</dbReference>
<evidence type="ECO:0000259" key="4">
    <source>
        <dbReference type="Pfam" id="PF01814"/>
    </source>
</evidence>
<keyword evidence="2" id="KW-0479">Metal-binding</keyword>
<evidence type="ECO:0000256" key="1">
    <source>
        <dbReference type="ARBA" id="ARBA00010587"/>
    </source>
</evidence>
<reference evidence="5" key="1">
    <citation type="submission" date="2020-12" db="EMBL/GenBank/DDBJ databases">
        <title>Clostridium thailandense sp. nov., a novel acetogenic bacterium isolated from peat land soil in Thailand.</title>
        <authorList>
            <person name="Chaikitkaew S."/>
            <person name="Birkeland N.K."/>
        </authorList>
    </citation>
    <scope>NUCLEOTIDE SEQUENCE</scope>
    <source>
        <strain evidence="5">DSM 17425</strain>
    </source>
</reference>
<dbReference type="NCBIfam" id="NF033749">
    <property type="entry name" value="bact_hemeryth"/>
    <property type="match status" value="1"/>
</dbReference>
<feature type="domain" description="Hemerythrin-like" evidence="4">
    <location>
        <begin position="12"/>
        <end position="124"/>
    </location>
</feature>
<comment type="caution">
    <text evidence="5">The sequence shown here is derived from an EMBL/GenBank/DDBJ whole genome shotgun (WGS) entry which is preliminary data.</text>
</comment>
<dbReference type="Proteomes" id="UP000622687">
    <property type="component" value="Unassembled WGS sequence"/>
</dbReference>
<dbReference type="GO" id="GO:0046872">
    <property type="term" value="F:metal ion binding"/>
    <property type="evidence" value="ECO:0007669"/>
    <property type="project" value="UniProtKB-KW"/>
</dbReference>
<dbReference type="SUPFAM" id="SSF47188">
    <property type="entry name" value="Hemerythrin-like"/>
    <property type="match status" value="1"/>
</dbReference>
<evidence type="ECO:0000256" key="3">
    <source>
        <dbReference type="ARBA" id="ARBA00023004"/>
    </source>
</evidence>
<dbReference type="AlphaFoldDB" id="A0A934HVU3"/>
<dbReference type="InterPro" id="IPR012827">
    <property type="entry name" value="Hemerythrin_metal-bd"/>
</dbReference>
<dbReference type="Gene3D" id="1.20.120.50">
    <property type="entry name" value="Hemerythrin-like"/>
    <property type="match status" value="1"/>
</dbReference>
<gene>
    <name evidence="5" type="ORF">I6U51_02050</name>
</gene>
<dbReference type="CDD" id="cd12107">
    <property type="entry name" value="Hemerythrin"/>
    <property type="match status" value="1"/>
</dbReference>
<accession>A0A934HVU3</accession>
<comment type="similarity">
    <text evidence="1">Belongs to the hemerythrin family.</text>
</comment>
<name>A0A934HVU3_9CLOT</name>
<dbReference type="EMBL" id="JAEEGB010000003">
    <property type="protein sequence ID" value="MBI6871487.1"/>
    <property type="molecule type" value="Genomic_DNA"/>
</dbReference>
<dbReference type="InterPro" id="IPR035938">
    <property type="entry name" value="Hemerythrin-like_sf"/>
</dbReference>
<dbReference type="NCBIfam" id="TIGR02481">
    <property type="entry name" value="hemeryth_dom"/>
    <property type="match status" value="1"/>
</dbReference>
<keyword evidence="6" id="KW-1185">Reference proteome</keyword>
<sequence length="142" mass="17457">MFEWKKKYSCNIQIIDDEHKKLFEIGQAIYDLALHKQYVDYYDRILDLIDELKEYTVYHFSDEEKVMRLYEYPNFDNHKKIHEDFIEKIENINLNHVDDDQQKAIIQLLDFIYIWIDGHILGQDLKVRDYFENLKNGIDFTR</sequence>
<organism evidence="5 6">
    <name type="scientific">Clostridium aciditolerans</name>
    <dbReference type="NCBI Taxonomy" id="339861"/>
    <lineage>
        <taxon>Bacteria</taxon>
        <taxon>Bacillati</taxon>
        <taxon>Bacillota</taxon>
        <taxon>Clostridia</taxon>
        <taxon>Eubacteriales</taxon>
        <taxon>Clostridiaceae</taxon>
        <taxon>Clostridium</taxon>
    </lineage>
</organism>
<dbReference type="PANTHER" id="PTHR37164:SF1">
    <property type="entry name" value="BACTERIOHEMERYTHRIN"/>
    <property type="match status" value="1"/>
</dbReference>
<dbReference type="Pfam" id="PF01814">
    <property type="entry name" value="Hemerythrin"/>
    <property type="match status" value="1"/>
</dbReference>
<dbReference type="RefSeq" id="WP_211140935.1">
    <property type="nucleotide sequence ID" value="NZ_JAEEGB010000003.1"/>
</dbReference>
<evidence type="ECO:0000313" key="6">
    <source>
        <dbReference type="Proteomes" id="UP000622687"/>
    </source>
</evidence>
<dbReference type="InterPro" id="IPR016131">
    <property type="entry name" value="Haemerythrin_Fe_BS"/>
</dbReference>
<evidence type="ECO:0000313" key="5">
    <source>
        <dbReference type="EMBL" id="MBI6871487.1"/>
    </source>
</evidence>